<dbReference type="EMBL" id="JAWIIV010000006">
    <property type="protein sequence ID" value="MEC4719286.1"/>
    <property type="molecule type" value="Genomic_DNA"/>
</dbReference>
<reference evidence="4 5" key="1">
    <citation type="submission" date="2023-10" db="EMBL/GenBank/DDBJ databases">
        <title>Noviherbaspirillum sp. CPCC 100848 genome assembly.</title>
        <authorList>
            <person name="Li X.Y."/>
            <person name="Fang X.M."/>
        </authorList>
    </citation>
    <scope>NUCLEOTIDE SEQUENCE [LARGE SCALE GENOMIC DNA]</scope>
    <source>
        <strain evidence="4 5">CPCC 100848</strain>
    </source>
</reference>
<name>A0ABU6J787_9BURK</name>
<feature type="domain" description="Glycosyl transferase family 1" evidence="2">
    <location>
        <begin position="175"/>
        <end position="341"/>
    </location>
</feature>
<dbReference type="InterPro" id="IPR001296">
    <property type="entry name" value="Glyco_trans_1"/>
</dbReference>
<dbReference type="Pfam" id="PF13439">
    <property type="entry name" value="Glyco_transf_4"/>
    <property type="match status" value="1"/>
</dbReference>
<comment type="caution">
    <text evidence="4">The sequence shown here is derived from an EMBL/GenBank/DDBJ whole genome shotgun (WGS) entry which is preliminary data.</text>
</comment>
<evidence type="ECO:0000259" key="2">
    <source>
        <dbReference type="Pfam" id="PF00534"/>
    </source>
</evidence>
<dbReference type="EC" id="2.4.-.-" evidence="4"/>
<protein>
    <submittedName>
        <fullName evidence="4">Glycosyltransferase</fullName>
        <ecNumber evidence="4">2.4.-.-</ecNumber>
    </submittedName>
</protein>
<dbReference type="Gene3D" id="3.40.50.2000">
    <property type="entry name" value="Glycogen Phosphorylase B"/>
    <property type="match status" value="2"/>
</dbReference>
<evidence type="ECO:0000313" key="5">
    <source>
        <dbReference type="Proteomes" id="UP001352263"/>
    </source>
</evidence>
<feature type="domain" description="Glycosyltransferase subfamily 4-like N-terminal" evidence="3">
    <location>
        <begin position="12"/>
        <end position="168"/>
    </location>
</feature>
<gene>
    <name evidence="4" type="ORF">RY831_09010</name>
</gene>
<keyword evidence="4" id="KW-0808">Transferase</keyword>
<feature type="region of interest" description="Disordered" evidence="1">
    <location>
        <begin position="370"/>
        <end position="392"/>
    </location>
</feature>
<organism evidence="4 5">
    <name type="scientific">Noviherbaspirillum album</name>
    <dbReference type="NCBI Taxonomy" id="3080276"/>
    <lineage>
        <taxon>Bacteria</taxon>
        <taxon>Pseudomonadati</taxon>
        <taxon>Pseudomonadota</taxon>
        <taxon>Betaproteobacteria</taxon>
        <taxon>Burkholderiales</taxon>
        <taxon>Oxalobacteraceae</taxon>
        <taxon>Noviherbaspirillum</taxon>
    </lineage>
</organism>
<dbReference type="RefSeq" id="WP_326506204.1">
    <property type="nucleotide sequence ID" value="NZ_JAWIIV010000006.1"/>
</dbReference>
<evidence type="ECO:0000313" key="4">
    <source>
        <dbReference type="EMBL" id="MEC4719286.1"/>
    </source>
</evidence>
<proteinExistence type="predicted"/>
<dbReference type="InterPro" id="IPR028098">
    <property type="entry name" value="Glyco_trans_4-like_N"/>
</dbReference>
<dbReference type="Proteomes" id="UP001352263">
    <property type="component" value="Unassembled WGS sequence"/>
</dbReference>
<sequence length="392" mass="42980">MKIALVATGLGMGGAENQVAALADCYAADGHAVMLIAMTGEATVMPRHRGVRLEILRMERTLPGLVRGYLHARRLLKAFAPDVVHSHMVHANLFARALRAGLPMRRLICSAHNTNEGGAARMLAYRLTERLADLTTNVSDEAVRAFLERGAARQGRIVTMHNGIDAERFRFREEDRQRLRREFQVPDDTHVLLAVGRFSPQKDYGNLSEAFVRLCKRRNDCVLWIAGTGDEQRTFQADAARLGIAEHVRFLGLRRDVPALMSAADLFVLSSAWEGLPLVVGEAMACQRVVVATDAGGVREWLGDCGYVVPVRDSLALADALGAALEAGVGDRQRRGMAGRERIMTHYALSTVVQKWLQLYAGYSAGMQPEPEPAENAGQCKLSAVTNTRGQQ</sequence>
<dbReference type="PANTHER" id="PTHR12526">
    <property type="entry name" value="GLYCOSYLTRANSFERASE"/>
    <property type="match status" value="1"/>
</dbReference>
<evidence type="ECO:0000256" key="1">
    <source>
        <dbReference type="SAM" id="MobiDB-lite"/>
    </source>
</evidence>
<dbReference type="SUPFAM" id="SSF53756">
    <property type="entry name" value="UDP-Glycosyltransferase/glycogen phosphorylase"/>
    <property type="match status" value="1"/>
</dbReference>
<keyword evidence="5" id="KW-1185">Reference proteome</keyword>
<evidence type="ECO:0000259" key="3">
    <source>
        <dbReference type="Pfam" id="PF13439"/>
    </source>
</evidence>
<accession>A0ABU6J787</accession>
<dbReference type="GO" id="GO:0016757">
    <property type="term" value="F:glycosyltransferase activity"/>
    <property type="evidence" value="ECO:0007669"/>
    <property type="project" value="UniProtKB-KW"/>
</dbReference>
<dbReference type="PANTHER" id="PTHR12526:SF636">
    <property type="entry name" value="BLL3647 PROTEIN"/>
    <property type="match status" value="1"/>
</dbReference>
<dbReference type="Pfam" id="PF00534">
    <property type="entry name" value="Glycos_transf_1"/>
    <property type="match status" value="1"/>
</dbReference>
<keyword evidence="4" id="KW-0328">Glycosyltransferase</keyword>